<gene>
    <name evidence="6" type="ORF">ENY07_03800</name>
</gene>
<dbReference type="PANTHER" id="PTHR43235:SF1">
    <property type="entry name" value="GLUTAMINE AMIDOTRANSFERASE PB2B2.05-RELATED"/>
    <property type="match status" value="1"/>
</dbReference>
<name>A0A8J4H8J7_9PROT</name>
<dbReference type="GO" id="GO:0006598">
    <property type="term" value="P:polyamine catabolic process"/>
    <property type="evidence" value="ECO:0007669"/>
    <property type="project" value="TreeGrafter"/>
</dbReference>
<dbReference type="GO" id="GO:0033969">
    <property type="term" value="F:gamma-glutamyl-gamma-aminobutyrate hydrolase activity"/>
    <property type="evidence" value="ECO:0007669"/>
    <property type="project" value="UniProtKB-EC"/>
</dbReference>
<sequence>MTAIVGIPACARAIKGQIQHTTPARYGAALLDVAGCVPVLIPPIGAAALALLDRLDGLLLDGSPSNIAPWRYGVAEDLTPAAHDPARDATVMPLILAALARGLPVFAICRGIQELNVALGGTLSQKVQDLPGRCDHRALEESVEAQYAPRHSVRLSGQLAALIGADEIAVNSVHQQAIDQPAPGLLVEALAPDGTIEGVRVAAAPGFALGVQWHPEWRAGENPASRRLFEAFGAACRSFAST</sequence>
<comment type="pathway">
    <text evidence="4">Amine and polyamine degradation; putrescine degradation; 4-aminobutanoate from putrescine: step 4/4.</text>
</comment>
<dbReference type="CDD" id="cd01745">
    <property type="entry name" value="GATase1_2"/>
    <property type="match status" value="1"/>
</dbReference>
<dbReference type="AlphaFoldDB" id="A0A8J4H8J7"/>
<dbReference type="EC" id="3.5.1.94" evidence="5"/>
<evidence type="ECO:0000313" key="6">
    <source>
        <dbReference type="EMBL" id="HGC42336.1"/>
    </source>
</evidence>
<dbReference type="Pfam" id="PF07722">
    <property type="entry name" value="Peptidase_C26"/>
    <property type="match status" value="1"/>
</dbReference>
<dbReference type="EMBL" id="DTQM01000075">
    <property type="protein sequence ID" value="HGC42336.1"/>
    <property type="molecule type" value="Genomic_DNA"/>
</dbReference>
<dbReference type="Gene3D" id="3.40.50.880">
    <property type="match status" value="1"/>
</dbReference>
<proteinExistence type="inferred from homology"/>
<reference evidence="6" key="1">
    <citation type="journal article" date="2020" name="mSystems">
        <title>Genome- and Community-Level Interaction Insights into Carbon Utilization and Element Cycling Functions of Hydrothermarchaeota in Hydrothermal Sediment.</title>
        <authorList>
            <person name="Zhou Z."/>
            <person name="Liu Y."/>
            <person name="Xu W."/>
            <person name="Pan J."/>
            <person name="Luo Z.H."/>
            <person name="Li M."/>
        </authorList>
    </citation>
    <scope>NUCLEOTIDE SEQUENCE</scope>
    <source>
        <strain evidence="6">SpSt-997</strain>
    </source>
</reference>
<dbReference type="GO" id="GO:0005829">
    <property type="term" value="C:cytosol"/>
    <property type="evidence" value="ECO:0007669"/>
    <property type="project" value="TreeGrafter"/>
</dbReference>
<evidence type="ECO:0000256" key="3">
    <source>
        <dbReference type="ARBA" id="ARBA00055068"/>
    </source>
</evidence>
<accession>A0A8J4H8J7</accession>
<evidence type="ECO:0000256" key="4">
    <source>
        <dbReference type="ARBA" id="ARBA00060634"/>
    </source>
</evidence>
<organism evidence="6">
    <name type="scientific">Acidicaldus sp</name>
    <dbReference type="NCBI Taxonomy" id="1872105"/>
    <lineage>
        <taxon>Bacteria</taxon>
        <taxon>Pseudomonadati</taxon>
        <taxon>Pseudomonadota</taxon>
        <taxon>Alphaproteobacteria</taxon>
        <taxon>Acetobacterales</taxon>
        <taxon>Acetobacteraceae</taxon>
        <taxon>Acidicaldus</taxon>
    </lineage>
</organism>
<keyword evidence="6" id="KW-0378">Hydrolase</keyword>
<evidence type="ECO:0000256" key="1">
    <source>
        <dbReference type="ARBA" id="ARBA00011083"/>
    </source>
</evidence>
<dbReference type="PANTHER" id="PTHR43235">
    <property type="entry name" value="GLUTAMINE AMIDOTRANSFERASE PB2B2.05-RELATED"/>
    <property type="match status" value="1"/>
</dbReference>
<dbReference type="InterPro" id="IPR029062">
    <property type="entry name" value="Class_I_gatase-like"/>
</dbReference>
<dbReference type="PROSITE" id="PS51273">
    <property type="entry name" value="GATASE_TYPE_1"/>
    <property type="match status" value="1"/>
</dbReference>
<comment type="function">
    <text evidence="3">Involved in the breakdown of putrescine via hydrolysis of the gamma-glutamyl linkage of gamma-glutamyl-gamma-aminobutyrate.</text>
</comment>
<evidence type="ECO:0000256" key="2">
    <source>
        <dbReference type="ARBA" id="ARBA00052718"/>
    </source>
</evidence>
<dbReference type="InterPro" id="IPR011697">
    <property type="entry name" value="Peptidase_C26"/>
</dbReference>
<protein>
    <recommendedName>
        <fullName evidence="5">gamma-glutamyl-gamma-aminobutyrate hydrolase</fullName>
        <ecNumber evidence="5">3.5.1.94</ecNumber>
    </recommendedName>
</protein>
<comment type="catalytic activity">
    <reaction evidence="2">
        <text>4-(gamma-L-glutamylamino)butanoate + H2O = 4-aminobutanoate + L-glutamate</text>
        <dbReference type="Rhea" id="RHEA:19737"/>
        <dbReference type="ChEBI" id="CHEBI:15377"/>
        <dbReference type="ChEBI" id="CHEBI:29985"/>
        <dbReference type="ChEBI" id="CHEBI:58800"/>
        <dbReference type="ChEBI" id="CHEBI:59888"/>
        <dbReference type="EC" id="3.5.1.94"/>
    </reaction>
</comment>
<comment type="similarity">
    <text evidence="1">Belongs to the peptidase C26 family.</text>
</comment>
<comment type="caution">
    <text evidence="6">The sequence shown here is derived from an EMBL/GenBank/DDBJ whole genome shotgun (WGS) entry which is preliminary data.</text>
</comment>
<dbReference type="SUPFAM" id="SSF52317">
    <property type="entry name" value="Class I glutamine amidotransferase-like"/>
    <property type="match status" value="1"/>
</dbReference>
<evidence type="ECO:0000256" key="5">
    <source>
        <dbReference type="ARBA" id="ARBA00066788"/>
    </source>
</evidence>
<dbReference type="InterPro" id="IPR044668">
    <property type="entry name" value="PuuD-like"/>
</dbReference>
<dbReference type="FunFam" id="3.40.50.880:FF:000030">
    <property type="entry name" value="Gamma-glutamyl-gamma-aminobutyrate hydrolase PuuD"/>
    <property type="match status" value="1"/>
</dbReference>